<dbReference type="HOGENOM" id="CLU_3329492_0_0_6"/>
<dbReference type="AlphaFoldDB" id="G9ET18"/>
<evidence type="ECO:0000313" key="1">
    <source>
        <dbReference type="EMBL" id="EHL29485.1"/>
    </source>
</evidence>
<reference evidence="1 2" key="1">
    <citation type="journal article" date="2011" name="BMC Genomics">
        <title>Insight into cross-talk between intra-amoebal pathogens.</title>
        <authorList>
            <person name="Gimenez G."/>
            <person name="Bertelli C."/>
            <person name="Moliner C."/>
            <person name="Robert C."/>
            <person name="Raoult D."/>
            <person name="Fournier P.E."/>
            <person name="Greub G."/>
        </authorList>
    </citation>
    <scope>NUCLEOTIDE SEQUENCE [LARGE SCALE GENOMIC DNA]</scope>
    <source>
        <strain evidence="1 2">LLAP12</strain>
    </source>
</reference>
<organism evidence="1 2">
    <name type="scientific">Legionella drancourtii LLAP12</name>
    <dbReference type="NCBI Taxonomy" id="658187"/>
    <lineage>
        <taxon>Bacteria</taxon>
        <taxon>Pseudomonadati</taxon>
        <taxon>Pseudomonadota</taxon>
        <taxon>Gammaproteobacteria</taxon>
        <taxon>Legionellales</taxon>
        <taxon>Legionellaceae</taxon>
        <taxon>Legionella</taxon>
    </lineage>
</organism>
<dbReference type="InParanoid" id="G9ET18"/>
<dbReference type="EMBL" id="JH413847">
    <property type="protein sequence ID" value="EHL29485.1"/>
    <property type="molecule type" value="Genomic_DNA"/>
</dbReference>
<name>G9ET18_9GAMM</name>
<gene>
    <name evidence="1" type="ORF">LDG_8447</name>
</gene>
<sequence length="38" mass="4305">MLKCAKGTIHQEQATARTGKQLHLCAIVPIFFGYRHHV</sequence>
<proteinExistence type="predicted"/>
<keyword evidence="2" id="KW-1185">Reference proteome</keyword>
<evidence type="ECO:0000313" key="2">
    <source>
        <dbReference type="Proteomes" id="UP000002770"/>
    </source>
</evidence>
<protein>
    <submittedName>
        <fullName evidence="1">Uncharacterized protein</fullName>
    </submittedName>
</protein>
<accession>G9ET18</accession>
<dbReference type="Proteomes" id="UP000002770">
    <property type="component" value="Unassembled WGS sequence"/>
</dbReference>